<keyword evidence="4" id="KW-0479">Metal-binding</keyword>
<gene>
    <name evidence="6" type="primary">npdA</name>
    <name evidence="6" type="ORF">BGL_2c09310</name>
</gene>
<dbReference type="PANTHER" id="PTHR11085:SF10">
    <property type="entry name" value="NAD-DEPENDENT PROTEIN DEACYLASE SIRTUIN-5, MITOCHONDRIAL-RELATED"/>
    <property type="match status" value="1"/>
</dbReference>
<dbReference type="KEGG" id="bpla:bpln_2g10210"/>
<feature type="binding site" evidence="4">
    <location>
        <position position="124"/>
    </location>
    <ligand>
        <name>Zn(2+)</name>
        <dbReference type="ChEBI" id="CHEBI:29105"/>
    </ligand>
</feature>
<keyword evidence="4" id="KW-0862">Zinc</keyword>
<name>A0A0B6S3L8_BURPL</name>
<reference evidence="7" key="1">
    <citation type="submission" date="2011-03" db="EMBL/GenBank/DDBJ databases">
        <authorList>
            <person name="Voget S."/>
            <person name="Streit W.R."/>
            <person name="Jaeger K.E."/>
            <person name="Daniel R."/>
        </authorList>
    </citation>
    <scope>NUCLEOTIDE SEQUENCE [LARGE SCALE GENOMIC DNA]</scope>
    <source>
        <strain evidence="7">PG1</strain>
    </source>
</reference>
<dbReference type="InterPro" id="IPR050134">
    <property type="entry name" value="NAD-dep_sirtuin_deacylases"/>
</dbReference>
<dbReference type="GO" id="GO:0017136">
    <property type="term" value="F:histone deacetylase activity, NAD-dependent"/>
    <property type="evidence" value="ECO:0007669"/>
    <property type="project" value="TreeGrafter"/>
</dbReference>
<dbReference type="HOGENOM" id="CLU_023643_3_1_4"/>
<dbReference type="Pfam" id="PF02146">
    <property type="entry name" value="SIR2"/>
    <property type="match status" value="1"/>
</dbReference>
<feature type="domain" description="Deacetylase sirtuin-type" evidence="5">
    <location>
        <begin position="1"/>
        <end position="248"/>
    </location>
</feature>
<dbReference type="EC" id="2.3.1.286" evidence="1"/>
<evidence type="ECO:0000256" key="1">
    <source>
        <dbReference type="ARBA" id="ARBA00012928"/>
    </source>
</evidence>
<dbReference type="Gene3D" id="3.30.1600.10">
    <property type="entry name" value="SIR2/SIRT2 'Small Domain"/>
    <property type="match status" value="1"/>
</dbReference>
<dbReference type="RefSeq" id="WP_042627543.1">
    <property type="nucleotide sequence ID" value="NZ_BSTO01000029.1"/>
</dbReference>
<dbReference type="GO" id="GO:0016787">
    <property type="term" value="F:hydrolase activity"/>
    <property type="evidence" value="ECO:0007669"/>
    <property type="project" value="UniProtKB-KW"/>
</dbReference>
<dbReference type="AlphaFoldDB" id="A0A0B6S3L8"/>
<dbReference type="EMBL" id="CP002581">
    <property type="protein sequence ID" value="AJK49009.1"/>
    <property type="molecule type" value="Genomic_DNA"/>
</dbReference>
<dbReference type="Gene3D" id="3.40.50.1220">
    <property type="entry name" value="TPP-binding domain"/>
    <property type="match status" value="1"/>
</dbReference>
<dbReference type="InterPro" id="IPR003000">
    <property type="entry name" value="Sirtuin"/>
</dbReference>
<evidence type="ECO:0000313" key="7">
    <source>
        <dbReference type="Proteomes" id="UP000031838"/>
    </source>
</evidence>
<organism evidence="6 7">
    <name type="scientific">Burkholderia plantarii</name>
    <dbReference type="NCBI Taxonomy" id="41899"/>
    <lineage>
        <taxon>Bacteria</taxon>
        <taxon>Pseudomonadati</taxon>
        <taxon>Pseudomonadota</taxon>
        <taxon>Betaproteobacteria</taxon>
        <taxon>Burkholderiales</taxon>
        <taxon>Burkholderiaceae</taxon>
        <taxon>Burkholderia</taxon>
    </lineage>
</organism>
<dbReference type="GO" id="GO:0070403">
    <property type="term" value="F:NAD+ binding"/>
    <property type="evidence" value="ECO:0007669"/>
    <property type="project" value="InterPro"/>
</dbReference>
<evidence type="ECO:0000259" key="5">
    <source>
        <dbReference type="PROSITE" id="PS50305"/>
    </source>
</evidence>
<evidence type="ECO:0000256" key="3">
    <source>
        <dbReference type="ARBA" id="ARBA00023027"/>
    </source>
</evidence>
<accession>A0A0B6S3L8</accession>
<dbReference type="SUPFAM" id="SSF52467">
    <property type="entry name" value="DHS-like NAD/FAD-binding domain"/>
    <property type="match status" value="1"/>
</dbReference>
<feature type="binding site" evidence="4">
    <location>
        <position position="144"/>
    </location>
    <ligand>
        <name>Zn(2+)</name>
        <dbReference type="ChEBI" id="CHEBI:29105"/>
    </ligand>
</feature>
<reference evidence="6 7" key="2">
    <citation type="journal article" date="2016" name="Appl. Microbiol. Biotechnol.">
        <title>Mutations improving production and secretion of extracellular lipase by Burkholderia glumae PG1.</title>
        <authorList>
            <person name="Knapp A."/>
            <person name="Voget S."/>
            <person name="Gao R."/>
            <person name="Zaburannyi N."/>
            <person name="Krysciak D."/>
            <person name="Breuer M."/>
            <person name="Hauer B."/>
            <person name="Streit W.R."/>
            <person name="Muller R."/>
            <person name="Daniel R."/>
            <person name="Jaeger K.E."/>
        </authorList>
    </citation>
    <scope>NUCLEOTIDE SEQUENCE [LARGE SCALE GENOMIC DNA]</scope>
    <source>
        <strain evidence="6 7">PG1</strain>
    </source>
</reference>
<evidence type="ECO:0000313" key="6">
    <source>
        <dbReference type="EMBL" id="AJK49009.1"/>
    </source>
</evidence>
<feature type="active site" description="Proton acceptor" evidence="4">
    <location>
        <position position="116"/>
    </location>
</feature>
<keyword evidence="6" id="KW-0378">Hydrolase</keyword>
<dbReference type="GO" id="GO:0046872">
    <property type="term" value="F:metal ion binding"/>
    <property type="evidence" value="ECO:0007669"/>
    <property type="project" value="UniProtKB-KW"/>
</dbReference>
<dbReference type="InterPro" id="IPR026591">
    <property type="entry name" value="Sirtuin_cat_small_dom_sf"/>
</dbReference>
<proteinExistence type="predicted"/>
<keyword evidence="2" id="KW-0808">Transferase</keyword>
<dbReference type="PROSITE" id="PS50305">
    <property type="entry name" value="SIRTUIN"/>
    <property type="match status" value="1"/>
</dbReference>
<dbReference type="OrthoDB" id="9800582at2"/>
<dbReference type="InterPro" id="IPR026590">
    <property type="entry name" value="Ssirtuin_cat_dom"/>
</dbReference>
<evidence type="ECO:0000256" key="4">
    <source>
        <dbReference type="PROSITE-ProRule" id="PRU00236"/>
    </source>
</evidence>
<dbReference type="InterPro" id="IPR029035">
    <property type="entry name" value="DHS-like_NAD/FAD-binding_dom"/>
</dbReference>
<keyword evidence="3" id="KW-0520">NAD</keyword>
<sequence>MMSSVSHGRPPRLYVFSGAGLSAESGIPTFRTGDGIWSSANLDKVCNFLTWRRNREAVFAFYNARIAEKRDAVPNDAHRMLAAWQDAWGTGRVRLVTQNIDDLLERAGARHVVHLHGDVHSLLCTACDCRFPKDGEHYRIDTACPACGEVEGVKPGVVFFNEAAPEYATLQRMQLEMTERDLFVAIGTAFQVVGPESLLPRERRLGHARNFLVDPAPSRPECFGTVEAVSASVGLRNLQARIEALMAE</sequence>
<dbReference type="PANTHER" id="PTHR11085">
    <property type="entry name" value="NAD-DEPENDENT PROTEIN DEACYLASE SIRTUIN-5, MITOCHONDRIAL-RELATED"/>
    <property type="match status" value="1"/>
</dbReference>
<evidence type="ECO:0000256" key="2">
    <source>
        <dbReference type="ARBA" id="ARBA00022679"/>
    </source>
</evidence>
<keyword evidence="7" id="KW-1185">Reference proteome</keyword>
<feature type="binding site" evidence="4">
    <location>
        <position position="127"/>
    </location>
    <ligand>
        <name>Zn(2+)</name>
        <dbReference type="ChEBI" id="CHEBI:29105"/>
    </ligand>
</feature>
<protein>
    <recommendedName>
        <fullName evidence="1">protein acetyllysine N-acetyltransferase</fullName>
        <ecNumber evidence="1">2.3.1.286</ecNumber>
    </recommendedName>
</protein>
<feature type="binding site" evidence="4">
    <location>
        <position position="147"/>
    </location>
    <ligand>
        <name>Zn(2+)</name>
        <dbReference type="ChEBI" id="CHEBI:29105"/>
    </ligand>
</feature>
<dbReference type="KEGG" id="bgp:BGL_2c09310"/>
<dbReference type="Proteomes" id="UP000031838">
    <property type="component" value="Chromosome 2"/>
</dbReference>